<accession>A0A316G3M3</accession>
<comment type="caution">
    <text evidence="1">The sequence shown here is derived from an EMBL/GenBank/DDBJ whole genome shotgun (WGS) entry which is preliminary data.</text>
</comment>
<dbReference type="EMBL" id="QGGV01000007">
    <property type="protein sequence ID" value="PWK55531.1"/>
    <property type="molecule type" value="Genomic_DNA"/>
</dbReference>
<keyword evidence="2" id="KW-1185">Reference proteome</keyword>
<protein>
    <submittedName>
        <fullName evidence="1">Uncharacterized protein</fullName>
    </submittedName>
</protein>
<proteinExistence type="predicted"/>
<evidence type="ECO:0000313" key="1">
    <source>
        <dbReference type="EMBL" id="PWK55531.1"/>
    </source>
</evidence>
<evidence type="ECO:0000313" key="2">
    <source>
        <dbReference type="Proteomes" id="UP000245390"/>
    </source>
</evidence>
<sequence>MNEYSRFDVRRSAAFETLKSFHSRDEAQDFARKMAIAWKADMTVTTVTMAHVLGSDGLAEWEF</sequence>
<organism evidence="1 2">
    <name type="scientific">Silicimonas algicola</name>
    <dbReference type="NCBI Taxonomy" id="1826607"/>
    <lineage>
        <taxon>Bacteria</taxon>
        <taxon>Pseudomonadati</taxon>
        <taxon>Pseudomonadota</taxon>
        <taxon>Alphaproteobacteria</taxon>
        <taxon>Rhodobacterales</taxon>
        <taxon>Paracoccaceae</taxon>
    </lineage>
</organism>
<reference evidence="1 2" key="1">
    <citation type="submission" date="2018-05" db="EMBL/GenBank/DDBJ databases">
        <title>Genomic Encyclopedia of Type Strains, Phase IV (KMG-IV): sequencing the most valuable type-strain genomes for metagenomic binning, comparative biology and taxonomic classification.</title>
        <authorList>
            <person name="Goeker M."/>
        </authorList>
    </citation>
    <scope>NUCLEOTIDE SEQUENCE [LARGE SCALE GENOMIC DNA]</scope>
    <source>
        <strain evidence="1 2">DSM 103371</strain>
    </source>
</reference>
<dbReference type="RefSeq" id="WP_109760114.1">
    <property type="nucleotide sequence ID" value="NZ_CP034588.1"/>
</dbReference>
<dbReference type="Proteomes" id="UP000245390">
    <property type="component" value="Unassembled WGS sequence"/>
</dbReference>
<dbReference type="AlphaFoldDB" id="A0A316G3M3"/>
<name>A0A316G3M3_9RHOB</name>
<dbReference type="KEGG" id="salo:EF888_07315"/>
<gene>
    <name evidence="1" type="ORF">C8D95_107197</name>
</gene>